<evidence type="ECO:0000259" key="1">
    <source>
        <dbReference type="Pfam" id="PF05239"/>
    </source>
</evidence>
<feature type="domain" description="PRC-barrel" evidence="1">
    <location>
        <begin position="2"/>
        <end position="73"/>
    </location>
</feature>
<name>D3S0R6_FERPA</name>
<proteinExistence type="predicted"/>
<sequence>MFARSLARKTVLLSDGTVLGTLHNINVDFRTGSLISLVVKPQNEVSGIEKVDGYYIIPFDSVKSISDYIVIDRKRLSR</sequence>
<organism evidence="2 3">
    <name type="scientific">Ferroglobus placidus (strain DSM 10642 / AEDII12DO)</name>
    <dbReference type="NCBI Taxonomy" id="589924"/>
    <lineage>
        <taxon>Archaea</taxon>
        <taxon>Methanobacteriati</taxon>
        <taxon>Methanobacteriota</taxon>
        <taxon>Archaeoglobi</taxon>
        <taxon>Archaeoglobales</taxon>
        <taxon>Archaeoglobaceae</taxon>
        <taxon>Ferroglobus</taxon>
    </lineage>
</organism>
<dbReference type="STRING" id="589924.Ferp_2178"/>
<dbReference type="PaxDb" id="589924-Ferp_2178"/>
<accession>D3S0R6</accession>
<protein>
    <submittedName>
        <fullName evidence="2">PRC-barrel domain protein</fullName>
    </submittedName>
</protein>
<dbReference type="PANTHER" id="PTHR38137:SF2">
    <property type="entry name" value="PRC-BARREL DOMAIN-CONTAINING PROTEIN"/>
    <property type="match status" value="1"/>
</dbReference>
<evidence type="ECO:0000313" key="2">
    <source>
        <dbReference type="EMBL" id="ADC66307.1"/>
    </source>
</evidence>
<keyword evidence="3" id="KW-1185">Reference proteome</keyword>
<gene>
    <name evidence="2" type="ordered locus">Ferp_2178</name>
</gene>
<dbReference type="SUPFAM" id="SSF50346">
    <property type="entry name" value="PRC-barrel domain"/>
    <property type="match status" value="1"/>
</dbReference>
<dbReference type="eggNOG" id="arCOG02155">
    <property type="taxonomic scope" value="Archaea"/>
</dbReference>
<dbReference type="InterPro" id="IPR027275">
    <property type="entry name" value="PRC-brl_dom"/>
</dbReference>
<dbReference type="Pfam" id="PF05239">
    <property type="entry name" value="PRC"/>
    <property type="match status" value="1"/>
</dbReference>
<reference evidence="3" key="1">
    <citation type="submission" date="2010-02" db="EMBL/GenBank/DDBJ databases">
        <title>Complete sequence of Ferroglobus placidus DSM 10642.</title>
        <authorList>
            <consortium name="US DOE Joint Genome Institute"/>
            <person name="Lucas S."/>
            <person name="Copeland A."/>
            <person name="Lapidus A."/>
            <person name="Cheng J.-F."/>
            <person name="Bruce D."/>
            <person name="Goodwin L."/>
            <person name="Pitluck S."/>
            <person name="Saunders E."/>
            <person name="Brettin T."/>
            <person name="Detter J.C."/>
            <person name="Han C."/>
            <person name="Tapia R."/>
            <person name="Larimer F."/>
            <person name="Land M."/>
            <person name="Hauser L."/>
            <person name="Kyrpides N."/>
            <person name="Ivanova N."/>
            <person name="Holmes D."/>
            <person name="Lovley D."/>
            <person name="Kyrpides N."/>
            <person name="Anderson I.J."/>
            <person name="Woyke T."/>
        </authorList>
    </citation>
    <scope>NUCLEOTIDE SEQUENCE [LARGE SCALE GENOMIC DNA]</scope>
    <source>
        <strain evidence="3">DSM 10642 / AEDII12DO</strain>
    </source>
</reference>
<dbReference type="Gene3D" id="2.30.30.240">
    <property type="entry name" value="PRC-barrel domain"/>
    <property type="match status" value="1"/>
</dbReference>
<dbReference type="AlphaFoldDB" id="D3S0R6"/>
<dbReference type="GeneID" id="8779716"/>
<dbReference type="Proteomes" id="UP000002613">
    <property type="component" value="Chromosome"/>
</dbReference>
<evidence type="ECO:0000313" key="3">
    <source>
        <dbReference type="Proteomes" id="UP000002613"/>
    </source>
</evidence>
<dbReference type="PANTHER" id="PTHR38137">
    <property type="entry name" value="PRC-BARREL DOMAIN PROTEIN"/>
    <property type="match status" value="1"/>
</dbReference>
<dbReference type="InterPro" id="IPR011033">
    <property type="entry name" value="PRC_barrel-like_sf"/>
</dbReference>
<dbReference type="HOGENOM" id="CLU_174517_0_0_2"/>
<dbReference type="EMBL" id="CP001899">
    <property type="protein sequence ID" value="ADC66307.1"/>
    <property type="molecule type" value="Genomic_DNA"/>
</dbReference>
<dbReference type="RefSeq" id="WP_012966645.1">
    <property type="nucleotide sequence ID" value="NC_013849.1"/>
</dbReference>
<reference evidence="2 3" key="2">
    <citation type="journal article" date="2011" name="Stand. Genomic Sci.">
        <title>Complete genome sequence of Ferroglobus placidus AEDII12DO.</title>
        <authorList>
            <person name="Anderson I."/>
            <person name="Risso C."/>
            <person name="Holmes D."/>
            <person name="Lucas S."/>
            <person name="Copeland A."/>
            <person name="Lapidus A."/>
            <person name="Cheng J.F."/>
            <person name="Bruce D."/>
            <person name="Goodwin L."/>
            <person name="Pitluck S."/>
            <person name="Saunders E."/>
            <person name="Brettin T."/>
            <person name="Detter J.C."/>
            <person name="Han C."/>
            <person name="Tapia R."/>
            <person name="Larimer F."/>
            <person name="Land M."/>
            <person name="Hauser L."/>
            <person name="Woyke T."/>
            <person name="Lovley D."/>
            <person name="Kyrpides N."/>
            <person name="Ivanova N."/>
        </authorList>
    </citation>
    <scope>NUCLEOTIDE SEQUENCE [LARGE SCALE GENOMIC DNA]</scope>
    <source>
        <strain evidence="3">DSM 10642 / AEDII12DO</strain>
    </source>
</reference>
<dbReference type="KEGG" id="fpl:Ferp_2178"/>
<dbReference type="OrthoDB" id="85079at2157"/>